<comment type="caution">
    <text evidence="1">The sequence shown here is derived from an EMBL/GenBank/DDBJ whole genome shotgun (WGS) entry which is preliminary data.</text>
</comment>
<dbReference type="Proteomes" id="UP000485058">
    <property type="component" value="Unassembled WGS sequence"/>
</dbReference>
<proteinExistence type="predicted"/>
<keyword evidence="2" id="KW-1185">Reference proteome</keyword>
<evidence type="ECO:0000313" key="1">
    <source>
        <dbReference type="EMBL" id="GFH15482.1"/>
    </source>
</evidence>
<dbReference type="EMBL" id="BLLF01000856">
    <property type="protein sequence ID" value="GFH15482.1"/>
    <property type="molecule type" value="Genomic_DNA"/>
</dbReference>
<accession>A0A699ZII1</accession>
<reference evidence="1 2" key="1">
    <citation type="submission" date="2020-02" db="EMBL/GenBank/DDBJ databases">
        <title>Draft genome sequence of Haematococcus lacustris strain NIES-144.</title>
        <authorList>
            <person name="Morimoto D."/>
            <person name="Nakagawa S."/>
            <person name="Yoshida T."/>
            <person name="Sawayama S."/>
        </authorList>
    </citation>
    <scope>NUCLEOTIDE SEQUENCE [LARGE SCALE GENOMIC DNA]</scope>
    <source>
        <strain evidence="1 2">NIES-144</strain>
    </source>
</reference>
<feature type="non-terminal residue" evidence="1">
    <location>
        <position position="1"/>
    </location>
</feature>
<evidence type="ECO:0000313" key="2">
    <source>
        <dbReference type="Proteomes" id="UP000485058"/>
    </source>
</evidence>
<sequence length="65" mass="6367">MPEQKEEMDAPLEAATGIPAGWAGGQAAAPVLCRAKVAGAAQMAALCRSMGGLGQAGSSWVKPGG</sequence>
<dbReference type="AlphaFoldDB" id="A0A699ZII1"/>
<protein>
    <submittedName>
        <fullName evidence="1">Uncharacterized protein</fullName>
    </submittedName>
</protein>
<gene>
    <name evidence="1" type="ORF">HaLaN_11718</name>
</gene>
<name>A0A699ZII1_HAELA</name>
<organism evidence="1 2">
    <name type="scientific">Haematococcus lacustris</name>
    <name type="common">Green alga</name>
    <name type="synonym">Haematococcus pluvialis</name>
    <dbReference type="NCBI Taxonomy" id="44745"/>
    <lineage>
        <taxon>Eukaryota</taxon>
        <taxon>Viridiplantae</taxon>
        <taxon>Chlorophyta</taxon>
        <taxon>core chlorophytes</taxon>
        <taxon>Chlorophyceae</taxon>
        <taxon>CS clade</taxon>
        <taxon>Chlamydomonadales</taxon>
        <taxon>Haematococcaceae</taxon>
        <taxon>Haematococcus</taxon>
    </lineage>
</organism>